<dbReference type="Proteomes" id="UP000075653">
    <property type="component" value="Unassembled WGS sequence"/>
</dbReference>
<comment type="caution">
    <text evidence="1">The sequence shown here is derived from an EMBL/GenBank/DDBJ whole genome shotgun (WGS) entry which is preliminary data.</text>
</comment>
<keyword evidence="2" id="KW-1185">Reference proteome</keyword>
<dbReference type="AlphaFoldDB" id="A0A149VVC3"/>
<organism evidence="1 2">
    <name type="scientific">Ferrovum myxofaciens</name>
    <dbReference type="NCBI Taxonomy" id="416213"/>
    <lineage>
        <taxon>Bacteria</taxon>
        <taxon>Pseudomonadati</taxon>
        <taxon>Pseudomonadota</taxon>
        <taxon>Betaproteobacteria</taxon>
        <taxon>Ferrovales</taxon>
        <taxon>Ferrovaceae</taxon>
        <taxon>Ferrovum</taxon>
    </lineage>
</organism>
<proteinExistence type="predicted"/>
<dbReference type="SUPFAM" id="SSF52540">
    <property type="entry name" value="P-loop containing nucleoside triphosphate hydrolases"/>
    <property type="match status" value="1"/>
</dbReference>
<evidence type="ECO:0000313" key="1">
    <source>
        <dbReference type="EMBL" id="KXW57175.1"/>
    </source>
</evidence>
<evidence type="ECO:0000313" key="2">
    <source>
        <dbReference type="Proteomes" id="UP000075653"/>
    </source>
</evidence>
<evidence type="ECO:0008006" key="3">
    <source>
        <dbReference type="Google" id="ProtNLM"/>
    </source>
</evidence>
<reference evidence="1 2" key="1">
    <citation type="submission" date="2016-01" db="EMBL/GenBank/DDBJ databases">
        <title>Genome sequence of the acidophilic iron oxidising Ferrovum strain Z-31.</title>
        <authorList>
            <person name="Poehlein A."/>
            <person name="Ullrich S.R."/>
            <person name="Schloemann M."/>
            <person name="Muehling M."/>
            <person name="Daniel R."/>
        </authorList>
    </citation>
    <scope>NUCLEOTIDE SEQUENCE [LARGE SCALE GENOMIC DNA]</scope>
    <source>
        <strain evidence="1 2">Z-31</strain>
    </source>
</reference>
<dbReference type="Gene3D" id="3.40.50.300">
    <property type="entry name" value="P-loop containing nucleotide triphosphate hydrolases"/>
    <property type="match status" value="1"/>
</dbReference>
<dbReference type="STRING" id="1789004.FEMY_23010"/>
<name>A0A149VVC3_9PROT</name>
<gene>
    <name evidence="1" type="ORF">FEMY_23010</name>
</gene>
<dbReference type="PATRIC" id="fig|1789004.3.peg.2424"/>
<accession>A0A149VVC3</accession>
<dbReference type="InterPro" id="IPR027417">
    <property type="entry name" value="P-loop_NTPase"/>
</dbReference>
<protein>
    <recommendedName>
        <fullName evidence="3">GTPase</fullName>
    </recommendedName>
</protein>
<sequence length="137" mass="14833">MRKNYPGKYNAAGLPLTPERDTFLDVLCRFEDVVDAVEVVLSANASASIRDATNAFRTRYDALRSTLDGLVERTAANLSAAYSDIERDSDLVTIMLFGRTRAGKSTTMEALTGWGGASIGIGRQHTTGQSLGRERDG</sequence>
<dbReference type="EMBL" id="LRRD01000100">
    <property type="protein sequence ID" value="KXW57175.1"/>
    <property type="molecule type" value="Genomic_DNA"/>
</dbReference>